<dbReference type="AlphaFoldDB" id="A0A4Y2JIT0"/>
<dbReference type="Proteomes" id="UP000499080">
    <property type="component" value="Unassembled WGS sequence"/>
</dbReference>
<protein>
    <submittedName>
        <fullName evidence="1">Uncharacterized protein</fullName>
    </submittedName>
</protein>
<accession>A0A4Y2JIT0</accession>
<dbReference type="EMBL" id="BGPR01267782">
    <property type="protein sequence ID" value="GBM90010.1"/>
    <property type="molecule type" value="Genomic_DNA"/>
</dbReference>
<name>A0A4Y2JIT0_ARAVE</name>
<evidence type="ECO:0000313" key="1">
    <source>
        <dbReference type="EMBL" id="GBM90010.1"/>
    </source>
</evidence>
<proteinExistence type="predicted"/>
<reference evidence="1 2" key="1">
    <citation type="journal article" date="2019" name="Sci. Rep.">
        <title>Orb-weaving spider Araneus ventricosus genome elucidates the spidroin gene catalogue.</title>
        <authorList>
            <person name="Kono N."/>
            <person name="Nakamura H."/>
            <person name="Ohtoshi R."/>
            <person name="Moran D.A.P."/>
            <person name="Shinohara A."/>
            <person name="Yoshida Y."/>
            <person name="Fujiwara M."/>
            <person name="Mori M."/>
            <person name="Tomita M."/>
            <person name="Arakawa K."/>
        </authorList>
    </citation>
    <scope>NUCLEOTIDE SEQUENCE [LARGE SCALE GENOMIC DNA]</scope>
</reference>
<comment type="caution">
    <text evidence="1">The sequence shown here is derived from an EMBL/GenBank/DDBJ whole genome shotgun (WGS) entry which is preliminary data.</text>
</comment>
<keyword evidence="2" id="KW-1185">Reference proteome</keyword>
<sequence>NALCVRKSHPHDQWLVVRCLKYVLPPVVGTQNIVVSRRERLWLDLSGEKSVNARTSEASESKDGDLSTVPTDCCRLRAHRGFDWSDSEGQ</sequence>
<organism evidence="1 2">
    <name type="scientific">Araneus ventricosus</name>
    <name type="common">Orbweaver spider</name>
    <name type="synonym">Epeira ventricosa</name>
    <dbReference type="NCBI Taxonomy" id="182803"/>
    <lineage>
        <taxon>Eukaryota</taxon>
        <taxon>Metazoa</taxon>
        <taxon>Ecdysozoa</taxon>
        <taxon>Arthropoda</taxon>
        <taxon>Chelicerata</taxon>
        <taxon>Arachnida</taxon>
        <taxon>Araneae</taxon>
        <taxon>Araneomorphae</taxon>
        <taxon>Entelegynae</taxon>
        <taxon>Araneoidea</taxon>
        <taxon>Araneidae</taxon>
        <taxon>Araneus</taxon>
    </lineage>
</organism>
<evidence type="ECO:0000313" key="2">
    <source>
        <dbReference type="Proteomes" id="UP000499080"/>
    </source>
</evidence>
<gene>
    <name evidence="1" type="ORF">AVEN_15305_1</name>
</gene>
<feature type="non-terminal residue" evidence="1">
    <location>
        <position position="1"/>
    </location>
</feature>